<evidence type="ECO:0000313" key="4">
    <source>
        <dbReference type="Proteomes" id="UP000295765"/>
    </source>
</evidence>
<gene>
    <name evidence="3" type="ORF">EV699_113132</name>
</gene>
<dbReference type="EMBL" id="SLWY01000013">
    <property type="protein sequence ID" value="TCO80654.1"/>
    <property type="molecule type" value="Genomic_DNA"/>
</dbReference>
<dbReference type="RefSeq" id="WP_243662659.1">
    <property type="nucleotide sequence ID" value="NZ_SLWY01000013.1"/>
</dbReference>
<feature type="compositionally biased region" description="Low complexity" evidence="1">
    <location>
        <begin position="1292"/>
        <end position="1303"/>
    </location>
</feature>
<feature type="region of interest" description="Disordered" evidence="1">
    <location>
        <begin position="1"/>
        <end position="63"/>
    </location>
</feature>
<feature type="domain" description="eCIS core" evidence="2">
    <location>
        <begin position="82"/>
        <end position="156"/>
    </location>
</feature>
<proteinExistence type="predicted"/>
<sequence length="1484" mass="156225">MSGARAGGKAPPAEGKGSERGRAPAPAATPAPAVPATPAAAGPGWRQLALGRTGAAAGGGADPHGDDALARAAAGLAAPARPLDPATRGYFEHRYAADLSGVRLHDGAAAQAAAGALHARAFTAGQDIVLGARAGGADAREVLAHELAHVVQQGSGAARAPRAARALGAPGDAVERAADAAAAAALRPGVAPVRVGGHAAPGTLRLKPDDAKPADPDAAFQPLSIPAESADVLAQRGVKVIAKLSQQTNYVLFIASDALYAYSSQGKLLQTFKLTGPRKMAGFYLQDKEGSFEYRERADGVGKWVRVGWNVEDKATLEQWTSLTDADIERLLAGKVLFLIGPTETGGAGGATTPPPEHVPDPGAKPAGTPGATGSGKAELKKPLSGSEFEAGTGRDVANYPAFPARIATASTLVPLLGLGELTMYLDWTYGERELIGAVWNASTTVDYHWERWNVTAIASKGKAAMGAEAERRKQVAQDPQAAASDEYIAHNAQQRSRELREDIGNSLETIGSGGYAGTSPMERYHDVTTEVGNLVTAPASAITSAGGFLVDSVWHTLTQPENEIQLKWNQSGHYLIRCVASPREHAGRRYLSSVATALLEVRDADYIAQDTLYAADALMDELRLQRALTTDPAKLRKIDEQLAELEVGAHGSAVEALRLAVKKKQIEADAAIGKTRKRREDELEALQKQLEIAERNEQQNAPLGPGGSARTHALRPEAAIASEVTGATYPLLLQLIPVSQGPRPRWALYDVTTKGDKLGYAYVGQGDDDERAIADALRRFAADNDYGRGTVLLNIPDAVPNIAVRKLKARNVKRGDALAKQRLHDLMIILIALSLVIPGVGEAAMLLGGLLAAEHILERWKNGNLELDASLVTDVIAVLGALGTVGRAVGELRIIEAKGAYAVAVESGDAAAIQRTLSRLEGALNTAKAIELGNQIVGYGGLMWGNVQTLREIERINADEAEGRITHAQARSLRAKAVLGGIQNNVLMFAGPLQGARGGRRTGGEPVREPGVVEPRPGAPADVVPENVPVGGGAGAVRGRDVWELRDPSTAKGFQAGHGSVTKQLDEAGNLLVANGRPALLTRPTGAKAGEYTLEVAGSGGNPATSVPVKVEMVKSFDPASQPHAGEEGPARLDLVRSGGNWEATIRIHEMVKEKDISRLASHELDEIIDIVRGDDPTLSDIAANARAEEQMRAETFRPGALSTRPPTAHDRAAARELAQAYADHALAVKNGEKAKRDILARRIEAMEQAMGLRDPVGGRERAEALAGMGYVPRDIANGIKARAESLRAAASSPAPGAGARELPPEVVPHLSTPEAPSSLSNFAKMGIRGGHSDAELHAFVNGSSGLYRIDLVAEWQGPNGTTYRAYEQFMRKSASDPWVQAMDGASPLYKSTTDAPAGLIDGAVRAFDAWVVANGAQTGAPAAWGKNNGDWAQVGPDGVGYGGYATYDASAQRWRLETVYPDARWVIAQHRQRQAQQQTTPP</sequence>
<evidence type="ECO:0000259" key="2">
    <source>
        <dbReference type="Pfam" id="PF13699"/>
    </source>
</evidence>
<feature type="region of interest" description="Disordered" evidence="1">
    <location>
        <begin position="1292"/>
        <end position="1317"/>
    </location>
</feature>
<dbReference type="Pfam" id="PF13699">
    <property type="entry name" value="eCIS_core"/>
    <property type="match status" value="1"/>
</dbReference>
<dbReference type="Proteomes" id="UP000295765">
    <property type="component" value="Unassembled WGS sequence"/>
</dbReference>
<reference evidence="3 4" key="1">
    <citation type="submission" date="2019-03" db="EMBL/GenBank/DDBJ databases">
        <title>Genomic Encyclopedia of Type Strains, Phase IV (KMG-IV): sequencing the most valuable type-strain genomes for metagenomic binning, comparative biology and taxonomic classification.</title>
        <authorList>
            <person name="Goeker M."/>
        </authorList>
    </citation>
    <scope>NUCLEOTIDE SEQUENCE [LARGE SCALE GENOMIC DNA]</scope>
    <source>
        <strain evidence="3 4">DSM 25287</strain>
    </source>
</reference>
<feature type="compositionally biased region" description="Low complexity" evidence="1">
    <location>
        <begin position="1010"/>
        <end position="1030"/>
    </location>
</feature>
<evidence type="ECO:0000313" key="3">
    <source>
        <dbReference type="EMBL" id="TCO80654.1"/>
    </source>
</evidence>
<feature type="compositionally biased region" description="Low complexity" evidence="1">
    <location>
        <begin position="36"/>
        <end position="55"/>
    </location>
</feature>
<feature type="compositionally biased region" description="Low complexity" evidence="1">
    <location>
        <begin position="361"/>
        <end position="377"/>
    </location>
</feature>
<dbReference type="InterPro" id="IPR025295">
    <property type="entry name" value="eCIS_core_dom"/>
</dbReference>
<protein>
    <submittedName>
        <fullName evidence="3">Uncharacterized protein DUF4157</fullName>
    </submittedName>
</protein>
<comment type="caution">
    <text evidence="3">The sequence shown here is derived from an EMBL/GenBank/DDBJ whole genome shotgun (WGS) entry which is preliminary data.</text>
</comment>
<evidence type="ECO:0000256" key="1">
    <source>
        <dbReference type="SAM" id="MobiDB-lite"/>
    </source>
</evidence>
<feature type="compositionally biased region" description="Low complexity" evidence="1">
    <location>
        <begin position="1"/>
        <end position="15"/>
    </location>
</feature>
<feature type="region of interest" description="Disordered" evidence="1">
    <location>
        <begin position="998"/>
        <end position="1034"/>
    </location>
</feature>
<feature type="region of interest" description="Disordered" evidence="1">
    <location>
        <begin position="346"/>
        <end position="393"/>
    </location>
</feature>
<name>A0A4R2L2F6_9GAMM</name>
<accession>A0A4R2L2F6</accession>
<organism evidence="3 4">
    <name type="scientific">Plasticicumulans lactativorans</name>
    <dbReference type="NCBI Taxonomy" id="1133106"/>
    <lineage>
        <taxon>Bacteria</taxon>
        <taxon>Pseudomonadati</taxon>
        <taxon>Pseudomonadota</taxon>
        <taxon>Gammaproteobacteria</taxon>
        <taxon>Candidatus Competibacteraceae</taxon>
        <taxon>Plasticicumulans</taxon>
    </lineage>
</organism>
<keyword evidence="4" id="KW-1185">Reference proteome</keyword>